<dbReference type="Proteomes" id="UP001341840">
    <property type="component" value="Unassembled WGS sequence"/>
</dbReference>
<feature type="transmembrane region" description="Helical" evidence="1">
    <location>
        <begin position="70"/>
        <end position="91"/>
    </location>
</feature>
<keyword evidence="1" id="KW-0812">Transmembrane</keyword>
<reference evidence="2 3" key="1">
    <citation type="journal article" date="2023" name="Plants (Basel)">
        <title>Bridging the Gap: Combining Genomics and Transcriptomics Approaches to Understand Stylosanthes scabra, an Orphan Legume from the Brazilian Caatinga.</title>
        <authorList>
            <person name="Ferreira-Neto J.R.C."/>
            <person name="da Silva M.D."/>
            <person name="Binneck E."/>
            <person name="de Melo N.F."/>
            <person name="da Silva R.H."/>
            <person name="de Melo A.L.T.M."/>
            <person name="Pandolfi V."/>
            <person name="Bustamante F.O."/>
            <person name="Brasileiro-Vidal A.C."/>
            <person name="Benko-Iseppon A.M."/>
        </authorList>
    </citation>
    <scope>NUCLEOTIDE SEQUENCE [LARGE SCALE GENOMIC DNA]</scope>
    <source>
        <tissue evidence="2">Leaves</tissue>
    </source>
</reference>
<gene>
    <name evidence="2" type="ORF">PIB30_063005</name>
</gene>
<evidence type="ECO:0000313" key="2">
    <source>
        <dbReference type="EMBL" id="MED6161682.1"/>
    </source>
</evidence>
<protein>
    <submittedName>
        <fullName evidence="2">Uncharacterized protein</fullName>
    </submittedName>
</protein>
<sequence length="101" mass="11752">MHICVTYTHDLTGKQQTSMMHENEIVKMKRIKKEGLEQIVLLFRLSETHSVTSINHLPLAPMTNVATESWFVLLAFCWILFLLQMVTNSAFSNDHWKMGRC</sequence>
<keyword evidence="3" id="KW-1185">Reference proteome</keyword>
<keyword evidence="1" id="KW-1133">Transmembrane helix</keyword>
<evidence type="ECO:0000313" key="3">
    <source>
        <dbReference type="Proteomes" id="UP001341840"/>
    </source>
</evidence>
<keyword evidence="1" id="KW-0472">Membrane</keyword>
<evidence type="ECO:0000256" key="1">
    <source>
        <dbReference type="SAM" id="Phobius"/>
    </source>
</evidence>
<organism evidence="2 3">
    <name type="scientific">Stylosanthes scabra</name>
    <dbReference type="NCBI Taxonomy" id="79078"/>
    <lineage>
        <taxon>Eukaryota</taxon>
        <taxon>Viridiplantae</taxon>
        <taxon>Streptophyta</taxon>
        <taxon>Embryophyta</taxon>
        <taxon>Tracheophyta</taxon>
        <taxon>Spermatophyta</taxon>
        <taxon>Magnoliopsida</taxon>
        <taxon>eudicotyledons</taxon>
        <taxon>Gunneridae</taxon>
        <taxon>Pentapetalae</taxon>
        <taxon>rosids</taxon>
        <taxon>fabids</taxon>
        <taxon>Fabales</taxon>
        <taxon>Fabaceae</taxon>
        <taxon>Papilionoideae</taxon>
        <taxon>50 kb inversion clade</taxon>
        <taxon>dalbergioids sensu lato</taxon>
        <taxon>Dalbergieae</taxon>
        <taxon>Pterocarpus clade</taxon>
        <taxon>Stylosanthes</taxon>
    </lineage>
</organism>
<dbReference type="EMBL" id="JASCZI010121422">
    <property type="protein sequence ID" value="MED6161682.1"/>
    <property type="molecule type" value="Genomic_DNA"/>
</dbReference>
<comment type="caution">
    <text evidence="2">The sequence shown here is derived from an EMBL/GenBank/DDBJ whole genome shotgun (WGS) entry which is preliminary data.</text>
</comment>
<name>A0ABU6ULV6_9FABA</name>
<accession>A0ABU6ULV6</accession>
<proteinExistence type="predicted"/>